<accession>A0A1T2L1F9</accession>
<evidence type="ECO:0000259" key="2">
    <source>
        <dbReference type="Pfam" id="PF17921"/>
    </source>
</evidence>
<evidence type="ECO:0000313" key="4">
    <source>
        <dbReference type="Proteomes" id="UP000190198"/>
    </source>
</evidence>
<proteinExistence type="predicted"/>
<dbReference type="InterPro" id="IPR041588">
    <property type="entry name" value="Integrase_H2C2"/>
</dbReference>
<sequence>TYSEFIKELREQMTLWTENNDPSEVNWVELLLRYRFDSQLSDELNLFILDKRASTLQECIALADEYNLHRRLAPRTRINSNPSMKPRDTEHRPPAPRPFTPTPMYRPNMRIDNSQAIHRTPRVEKYCNYCRRNGHAHNECWANPNSPRYRGTRNLASGHNMSNANHSSAFITNEPINSSEYKESVNPLLVKYTGQARINNNTTYVTYLRDTGATISLLTATEQTANQLEYTGEHVTIRGVNYIPGNYPLAKINVNCPIYQGTLTVAILTHRCAAGVDLIIGNDCDIDPVADLITCGVVTRSNKTAISFDETVVSIPNLENTPDTEEYVLPFRNTIEINSPSEKASKETPHDSPSIDDLSPDKLLQEQKNDPTLLPLWEMAHEEKPMRQGYYIQPESRLLMRREQPQDPSKVRPWKIYDQVVVPRGFRNHITGIAHDSLSMGHLGPSKTLKRIKRRFFRPGIRADVKRFCHSCGPCQRAGKGQKSTIAPLKPLPIISQPFKFISADFVGPMAYDSPDPTLLDYQAPTDLEKEFDPCSPLESVPKKAWPDLSHLPPGHRDEITQILDRYPRLFSGKLGCFQGVTHDIDVQGAAPVIQPYYRMSPEKKQILKTELDKMLELGIIRPSRSQWASPIILVRKSYSEWRPG</sequence>
<dbReference type="PANTHER" id="PTHR37984">
    <property type="entry name" value="PROTEIN CBG26694"/>
    <property type="match status" value="1"/>
</dbReference>
<dbReference type="Gene3D" id="1.10.340.70">
    <property type="match status" value="1"/>
</dbReference>
<protein>
    <recommendedName>
        <fullName evidence="2">Integrase zinc-binding domain-containing protein</fullName>
    </recommendedName>
</protein>
<feature type="region of interest" description="Disordered" evidence="1">
    <location>
        <begin position="73"/>
        <end position="107"/>
    </location>
</feature>
<name>A0A1T2L1F9_9GAMM</name>
<dbReference type="InterPro" id="IPR043502">
    <property type="entry name" value="DNA/RNA_pol_sf"/>
</dbReference>
<dbReference type="Gene3D" id="3.10.10.10">
    <property type="entry name" value="HIV Type 1 Reverse Transcriptase, subunit A, domain 1"/>
    <property type="match status" value="1"/>
</dbReference>
<comment type="caution">
    <text evidence="3">The sequence shown here is derived from an EMBL/GenBank/DDBJ whole genome shotgun (WGS) entry which is preliminary data.</text>
</comment>
<dbReference type="InterPro" id="IPR050951">
    <property type="entry name" value="Retrovirus_Pol_polyprotein"/>
</dbReference>
<dbReference type="PANTHER" id="PTHR37984:SF15">
    <property type="entry name" value="INTEGRASE CATALYTIC DOMAIN-CONTAINING PROTEIN"/>
    <property type="match status" value="1"/>
</dbReference>
<organism evidence="3 4">
    <name type="scientific">Solemya elarraichensis gill symbiont</name>
    <dbReference type="NCBI Taxonomy" id="1918949"/>
    <lineage>
        <taxon>Bacteria</taxon>
        <taxon>Pseudomonadati</taxon>
        <taxon>Pseudomonadota</taxon>
        <taxon>Gammaproteobacteria</taxon>
        <taxon>sulfur-oxidizing symbionts</taxon>
    </lineage>
</organism>
<feature type="region of interest" description="Disordered" evidence="1">
    <location>
        <begin position="338"/>
        <end position="364"/>
    </location>
</feature>
<keyword evidence="4" id="KW-1185">Reference proteome</keyword>
<reference evidence="3 4" key="1">
    <citation type="submission" date="2016-11" db="EMBL/GenBank/DDBJ databases">
        <title>Mixed transmission modes and dynamic genome evolution in an obligate animal-bacterial symbiosis.</title>
        <authorList>
            <person name="Russell S.L."/>
            <person name="Corbett-Detig R.B."/>
            <person name="Cavanaugh C.M."/>
        </authorList>
    </citation>
    <scope>NUCLEOTIDE SEQUENCE [LARGE SCALE GENOMIC DNA]</scope>
    <source>
        <strain evidence="3">Sp-SM6</strain>
    </source>
</reference>
<feature type="domain" description="Integrase zinc-binding" evidence="2">
    <location>
        <begin position="422"/>
        <end position="478"/>
    </location>
</feature>
<dbReference type="Pfam" id="PF17921">
    <property type="entry name" value="Integrase_H2C2"/>
    <property type="match status" value="1"/>
</dbReference>
<dbReference type="EMBL" id="MPRK01000149">
    <property type="protein sequence ID" value="OOZ38953.1"/>
    <property type="molecule type" value="Genomic_DNA"/>
</dbReference>
<dbReference type="Proteomes" id="UP000190198">
    <property type="component" value="Unassembled WGS sequence"/>
</dbReference>
<dbReference type="SUPFAM" id="SSF56672">
    <property type="entry name" value="DNA/RNA polymerases"/>
    <property type="match status" value="1"/>
</dbReference>
<feature type="non-terminal residue" evidence="3">
    <location>
        <position position="1"/>
    </location>
</feature>
<gene>
    <name evidence="3" type="ORF">BOW52_07840</name>
</gene>
<dbReference type="AlphaFoldDB" id="A0A1T2L1F9"/>
<evidence type="ECO:0000256" key="1">
    <source>
        <dbReference type="SAM" id="MobiDB-lite"/>
    </source>
</evidence>
<dbReference type="FunFam" id="1.10.340.70:FF:000001">
    <property type="entry name" value="Retrovirus-related Pol polyprotein from transposon gypsy-like Protein"/>
    <property type="match status" value="1"/>
</dbReference>
<evidence type="ECO:0000313" key="3">
    <source>
        <dbReference type="EMBL" id="OOZ38953.1"/>
    </source>
</evidence>